<dbReference type="InterPro" id="IPR029063">
    <property type="entry name" value="SAM-dependent_MTases_sf"/>
</dbReference>
<evidence type="ECO:0000256" key="4">
    <source>
        <dbReference type="ARBA" id="ARBA00022679"/>
    </source>
</evidence>
<dbReference type="InterPro" id="IPR046977">
    <property type="entry name" value="RsmC/RlmG"/>
</dbReference>
<keyword evidence="2" id="KW-0698">rRNA processing</keyword>
<dbReference type="PANTHER" id="PTHR47816:SF4">
    <property type="entry name" value="RIBOSOMAL RNA SMALL SUBUNIT METHYLTRANSFERASE C"/>
    <property type="match status" value="1"/>
</dbReference>
<dbReference type="EMBL" id="BJLD01000002">
    <property type="protein sequence ID" value="GEA43561.1"/>
    <property type="molecule type" value="Genomic_DNA"/>
</dbReference>
<name>A0AAQ1Z7M8_CORST</name>
<reference evidence="9 11" key="1">
    <citation type="submission" date="2019-06" db="EMBL/GenBank/DDBJ databases">
        <title>Draft genome sequence of Corynebacterium striatum NBRC 15291.</title>
        <authorList>
            <person name="Miura T."/>
            <person name="Furukawa M."/>
            <person name="Shimamura M."/>
            <person name="Ohyama Y."/>
            <person name="Yamazoe A."/>
            <person name="Kawasaki H."/>
        </authorList>
    </citation>
    <scope>NUCLEOTIDE SEQUENCE [LARGE SCALE GENOMIC DNA]</scope>
    <source>
        <strain evidence="9 11">NBRC 15291</strain>
    </source>
</reference>
<protein>
    <submittedName>
        <fullName evidence="9">rRNA or tRNA methylase</fullName>
    </submittedName>
</protein>
<dbReference type="EMBL" id="BJLD01000006">
    <property type="protein sequence ID" value="GEA44459.1"/>
    <property type="molecule type" value="Genomic_DNA"/>
</dbReference>
<evidence type="ECO:0000313" key="11">
    <source>
        <dbReference type="Proteomes" id="UP000315234"/>
    </source>
</evidence>
<dbReference type="Gene3D" id="3.40.50.150">
    <property type="entry name" value="Vaccinia Virus protein VP39"/>
    <property type="match status" value="1"/>
</dbReference>
<dbReference type="GO" id="GO:0008757">
    <property type="term" value="F:S-adenosylmethionine-dependent methyltransferase activity"/>
    <property type="evidence" value="ECO:0007669"/>
    <property type="project" value="InterPro"/>
</dbReference>
<dbReference type="GO" id="GO:0008170">
    <property type="term" value="F:N-methyltransferase activity"/>
    <property type="evidence" value="ECO:0007669"/>
    <property type="project" value="UniProtKB-ARBA"/>
</dbReference>
<evidence type="ECO:0000313" key="9">
    <source>
        <dbReference type="EMBL" id="GEA43561.1"/>
    </source>
</evidence>
<evidence type="ECO:0000313" key="10">
    <source>
        <dbReference type="EMBL" id="GEA44459.1"/>
    </source>
</evidence>
<keyword evidence="1" id="KW-0963">Cytoplasm</keyword>
<dbReference type="Pfam" id="PF25004">
    <property type="entry name" value="DUF7782"/>
    <property type="match status" value="1"/>
</dbReference>
<accession>A0AAQ1Z7M8</accession>
<dbReference type="CDD" id="cd02440">
    <property type="entry name" value="AdoMet_MTases"/>
    <property type="match status" value="1"/>
</dbReference>
<dbReference type="InterPro" id="IPR002052">
    <property type="entry name" value="DNA_methylase_N6_adenine_CS"/>
</dbReference>
<gene>
    <name evidence="9" type="ORF">Cst04h_17310</name>
    <name evidence="10" type="ORF">Cst04h_26290</name>
</gene>
<feature type="domain" description="DUF7782" evidence="8">
    <location>
        <begin position="394"/>
        <end position="512"/>
    </location>
</feature>
<dbReference type="PANTHER" id="PTHR47816">
    <property type="entry name" value="RIBOSOMAL RNA SMALL SUBUNIT METHYLTRANSFERASE C"/>
    <property type="match status" value="1"/>
</dbReference>
<dbReference type="InterPro" id="IPR055487">
    <property type="entry name" value="DUF7059"/>
</dbReference>
<evidence type="ECO:0000256" key="3">
    <source>
        <dbReference type="ARBA" id="ARBA00022603"/>
    </source>
</evidence>
<dbReference type="SUPFAM" id="SSF53335">
    <property type="entry name" value="S-adenosyl-L-methionine-dependent methyltransferases"/>
    <property type="match status" value="1"/>
</dbReference>
<evidence type="ECO:0000256" key="2">
    <source>
        <dbReference type="ARBA" id="ARBA00022552"/>
    </source>
</evidence>
<dbReference type="Pfam" id="PF05175">
    <property type="entry name" value="MTS"/>
    <property type="match status" value="1"/>
</dbReference>
<feature type="domain" description="DUF7059" evidence="7">
    <location>
        <begin position="28"/>
        <end position="105"/>
    </location>
</feature>
<dbReference type="Pfam" id="PF23186">
    <property type="entry name" value="DUF7059"/>
    <property type="match status" value="1"/>
</dbReference>
<feature type="region of interest" description="Disordered" evidence="5">
    <location>
        <begin position="530"/>
        <end position="553"/>
    </location>
</feature>
<dbReference type="InterPro" id="IPR007848">
    <property type="entry name" value="Small_mtfrase_dom"/>
</dbReference>
<dbReference type="GO" id="GO:0006364">
    <property type="term" value="P:rRNA processing"/>
    <property type="evidence" value="ECO:0007669"/>
    <property type="project" value="UniProtKB-KW"/>
</dbReference>
<feature type="domain" description="Methyltransferase small" evidence="6">
    <location>
        <begin position="151"/>
        <end position="284"/>
    </location>
</feature>
<dbReference type="GO" id="GO:0032259">
    <property type="term" value="P:methylation"/>
    <property type="evidence" value="ECO:0007669"/>
    <property type="project" value="UniProtKB-KW"/>
</dbReference>
<keyword evidence="4" id="KW-0808">Transferase</keyword>
<evidence type="ECO:0000259" key="7">
    <source>
        <dbReference type="Pfam" id="PF23186"/>
    </source>
</evidence>
<dbReference type="PROSITE" id="PS00092">
    <property type="entry name" value="N6_MTASE"/>
    <property type="match status" value="1"/>
</dbReference>
<keyword evidence="3 9" id="KW-0489">Methyltransferase</keyword>
<evidence type="ECO:0000259" key="6">
    <source>
        <dbReference type="Pfam" id="PF05175"/>
    </source>
</evidence>
<proteinExistence type="predicted"/>
<dbReference type="GO" id="GO:0003676">
    <property type="term" value="F:nucleic acid binding"/>
    <property type="evidence" value="ECO:0007669"/>
    <property type="project" value="InterPro"/>
</dbReference>
<comment type="caution">
    <text evidence="9">The sequence shown here is derived from an EMBL/GenBank/DDBJ whole genome shotgun (WGS) entry which is preliminary data.</text>
</comment>
<sequence>MTIFGPAFQPEYPVAEVAAELSAFLTTHGFTADGIAGHLGPEYTEAMHRGEPAAVALGAAGDTTLDALIRLFILHDAVTPEQLSDVLSARLATKLLDAGIAQRNDVGKVCIAYDIRPHIIVGENRLVFSDVDAGLVDHVPGPGHVLGVGAASLSLLQSTPLTPVESALDLGTGSGVQLLGQLSTAEHVTATDLHERALELARATIAAAGTDASDKVELLQGSWFEPVAGMSFDRIVANPPFVVGLPEVGHIYRDSGLNLDGASELVVSQAVEHLNPGGSAHVLAAWVHQGEQSWQQRVASWLPDTGVAAWIIQRDVADPALYVSTWLKDESVDVRSLEGRERARLWLEHFSAHDVTGIGFGFVAIQRIGDDEPSDILAEYMPQPFTDPLGPEVEEYFARIAWLRNLVPGEIETKHFQVRPGVAREDIGLPDNELGMGFLPAALRLTRTEGPRWSHDVDKHIASIVAGLNPHGLNLGETIELYAEAQGFDEEELVASAIPAMVDLIRHGLIIPTDLLAFTNVDTASASSVTFEGNRDDLQGDAHSDNSTDQEED</sequence>
<dbReference type="Proteomes" id="UP000315234">
    <property type="component" value="Unassembled WGS sequence"/>
</dbReference>
<feature type="compositionally biased region" description="Basic and acidic residues" evidence="5">
    <location>
        <begin position="533"/>
        <end position="546"/>
    </location>
</feature>
<evidence type="ECO:0000256" key="1">
    <source>
        <dbReference type="ARBA" id="ARBA00022490"/>
    </source>
</evidence>
<dbReference type="RefSeq" id="WP_005529075.1">
    <property type="nucleotide sequence ID" value="NZ_BJLD01000002.1"/>
</dbReference>
<dbReference type="InterPro" id="IPR056684">
    <property type="entry name" value="DUF7782"/>
</dbReference>
<dbReference type="AlphaFoldDB" id="A0AAQ1Z7M8"/>
<evidence type="ECO:0000259" key="8">
    <source>
        <dbReference type="Pfam" id="PF25004"/>
    </source>
</evidence>
<evidence type="ECO:0000256" key="5">
    <source>
        <dbReference type="SAM" id="MobiDB-lite"/>
    </source>
</evidence>
<organism evidence="9 11">
    <name type="scientific">Corynebacterium striatum</name>
    <dbReference type="NCBI Taxonomy" id="43770"/>
    <lineage>
        <taxon>Bacteria</taxon>
        <taxon>Bacillati</taxon>
        <taxon>Actinomycetota</taxon>
        <taxon>Actinomycetes</taxon>
        <taxon>Mycobacteriales</taxon>
        <taxon>Corynebacteriaceae</taxon>
        <taxon>Corynebacterium</taxon>
    </lineage>
</organism>